<organism evidence="1 2">
    <name type="scientific">Melipona bicolor</name>
    <dbReference type="NCBI Taxonomy" id="60889"/>
    <lineage>
        <taxon>Eukaryota</taxon>
        <taxon>Metazoa</taxon>
        <taxon>Ecdysozoa</taxon>
        <taxon>Arthropoda</taxon>
        <taxon>Hexapoda</taxon>
        <taxon>Insecta</taxon>
        <taxon>Pterygota</taxon>
        <taxon>Neoptera</taxon>
        <taxon>Endopterygota</taxon>
        <taxon>Hymenoptera</taxon>
        <taxon>Apocrita</taxon>
        <taxon>Aculeata</taxon>
        <taxon>Apoidea</taxon>
        <taxon>Anthophila</taxon>
        <taxon>Apidae</taxon>
        <taxon>Melipona</taxon>
    </lineage>
</organism>
<dbReference type="Proteomes" id="UP001177670">
    <property type="component" value="Unassembled WGS sequence"/>
</dbReference>
<protein>
    <submittedName>
        <fullName evidence="1">Uncharacterized protein</fullName>
    </submittedName>
</protein>
<accession>A0AA40KNR9</accession>
<evidence type="ECO:0000313" key="1">
    <source>
        <dbReference type="EMBL" id="KAK1127156.1"/>
    </source>
</evidence>
<proteinExistence type="predicted"/>
<sequence>MPTPRLAPMETVRQCGATIMDLYMERRPRGWSPIGRLTRRHPGFIGTIGALRTTDR</sequence>
<keyword evidence="2" id="KW-1185">Reference proteome</keyword>
<reference evidence="1" key="1">
    <citation type="submission" date="2021-10" db="EMBL/GenBank/DDBJ databases">
        <title>Melipona bicolor Genome sequencing and assembly.</title>
        <authorList>
            <person name="Araujo N.S."/>
            <person name="Arias M.C."/>
        </authorList>
    </citation>
    <scope>NUCLEOTIDE SEQUENCE</scope>
    <source>
        <strain evidence="1">USP_2M_L1-L4_2017</strain>
        <tissue evidence="1">Whole body</tissue>
    </source>
</reference>
<gene>
    <name evidence="1" type="ORF">K0M31_003704</name>
</gene>
<name>A0AA40KNR9_9HYME</name>
<dbReference type="EMBL" id="JAHYIQ010000012">
    <property type="protein sequence ID" value="KAK1127156.1"/>
    <property type="molecule type" value="Genomic_DNA"/>
</dbReference>
<comment type="caution">
    <text evidence="1">The sequence shown here is derived from an EMBL/GenBank/DDBJ whole genome shotgun (WGS) entry which is preliminary data.</text>
</comment>
<evidence type="ECO:0000313" key="2">
    <source>
        <dbReference type="Proteomes" id="UP001177670"/>
    </source>
</evidence>
<dbReference type="AlphaFoldDB" id="A0AA40KNR9"/>